<keyword evidence="3" id="KW-0689">Ribosomal protein</keyword>
<keyword evidence="3" id="KW-0687">Ribonucleoprotein</keyword>
<reference evidence="4" key="1">
    <citation type="submission" date="2015-02" db="EMBL/GenBank/DDBJ databases">
        <title>Draft Genome of Frankia sp. CpI1-S.</title>
        <authorList>
            <person name="Oshone R.T."/>
            <person name="Ngom M."/>
            <person name="Ghodhbane-Gtari F."/>
            <person name="Gtari M."/>
            <person name="Morris K."/>
            <person name="Thomas K."/>
            <person name="Sen A."/>
            <person name="Tisa L.S."/>
        </authorList>
    </citation>
    <scope>NUCLEOTIDE SEQUENCE [LARGE SCALE GENOMIC DNA]</scope>
    <source>
        <strain evidence="4">CpI1-S</strain>
    </source>
</reference>
<protein>
    <submittedName>
        <fullName evidence="3">Acetyltransferase, ribosomal protein N-acetylase</fullName>
    </submittedName>
</protein>
<organism evidence="3 4">
    <name type="scientific">Frankia torreyi</name>
    <dbReference type="NCBI Taxonomy" id="1856"/>
    <lineage>
        <taxon>Bacteria</taxon>
        <taxon>Bacillati</taxon>
        <taxon>Actinomycetota</taxon>
        <taxon>Actinomycetes</taxon>
        <taxon>Frankiales</taxon>
        <taxon>Frankiaceae</taxon>
        <taxon>Frankia</taxon>
    </lineage>
</organism>
<sequence length="210" mass="23301">MTLTYGLPTRFEIPTVITSRLILRGWRPEDLHPYAAMNADPETMRYLGGPFGLAGTERLVTHLIGMWTIHGYGMWAVEERGSGEFLGRAGAYFADGWPGIEVAVSIRRDHWGQGLGTEAVRASLEFGFERLTVDELITSTHRDNAGMNAIAHRLGMTFRGIADVGPWLASNVYTMTRQEWYARTATADRSLSRERHSPAARSSDSARSVG</sequence>
<feature type="compositionally biased region" description="Low complexity" evidence="1">
    <location>
        <begin position="199"/>
        <end position="210"/>
    </location>
</feature>
<dbReference type="InterPro" id="IPR000182">
    <property type="entry name" value="GNAT_dom"/>
</dbReference>
<dbReference type="GO" id="GO:0016747">
    <property type="term" value="F:acyltransferase activity, transferring groups other than amino-acyl groups"/>
    <property type="evidence" value="ECO:0007669"/>
    <property type="project" value="InterPro"/>
</dbReference>
<evidence type="ECO:0000256" key="1">
    <source>
        <dbReference type="SAM" id="MobiDB-lite"/>
    </source>
</evidence>
<dbReference type="PANTHER" id="PTHR43792:SF1">
    <property type="entry name" value="N-ACETYLTRANSFERASE DOMAIN-CONTAINING PROTEIN"/>
    <property type="match status" value="1"/>
</dbReference>
<dbReference type="InterPro" id="IPR016181">
    <property type="entry name" value="Acyl_CoA_acyltransferase"/>
</dbReference>
<dbReference type="InterPro" id="IPR051531">
    <property type="entry name" value="N-acetyltransferase"/>
</dbReference>
<evidence type="ECO:0000259" key="2">
    <source>
        <dbReference type="PROSITE" id="PS51186"/>
    </source>
</evidence>
<dbReference type="AlphaFoldDB" id="A0A0D8B7B6"/>
<evidence type="ECO:0000313" key="4">
    <source>
        <dbReference type="Proteomes" id="UP000032545"/>
    </source>
</evidence>
<dbReference type="PROSITE" id="PS51186">
    <property type="entry name" value="GNAT"/>
    <property type="match status" value="1"/>
</dbReference>
<dbReference type="Gene3D" id="3.40.630.30">
    <property type="match status" value="1"/>
</dbReference>
<dbReference type="GO" id="GO:0005840">
    <property type="term" value="C:ribosome"/>
    <property type="evidence" value="ECO:0007669"/>
    <property type="project" value="UniProtKB-KW"/>
</dbReference>
<evidence type="ECO:0000313" key="3">
    <source>
        <dbReference type="EMBL" id="KJE20000.1"/>
    </source>
</evidence>
<name>A0A0D8B7B6_9ACTN</name>
<dbReference type="PATRIC" id="fig|1502723.3.peg.6333"/>
<dbReference type="Pfam" id="PF13302">
    <property type="entry name" value="Acetyltransf_3"/>
    <property type="match status" value="1"/>
</dbReference>
<accession>A0A0D8B7B6</accession>
<dbReference type="Proteomes" id="UP000032545">
    <property type="component" value="Unassembled WGS sequence"/>
</dbReference>
<comment type="caution">
    <text evidence="3">The sequence shown here is derived from an EMBL/GenBank/DDBJ whole genome shotgun (WGS) entry which is preliminary data.</text>
</comment>
<reference evidence="3 4" key="2">
    <citation type="journal article" date="2016" name="Genome Announc.">
        <title>Permanent Draft Genome Sequences for Two Variants of Frankia sp. Strain CpI1, the First Frankia Strain Isolated from Root Nodules of Comptonia peregrina.</title>
        <authorList>
            <person name="Oshone R."/>
            <person name="Hurst S.G.IV."/>
            <person name="Abebe-Akele F."/>
            <person name="Simpson S."/>
            <person name="Morris K."/>
            <person name="Thomas W.K."/>
            <person name="Tisa L.S."/>
        </authorList>
    </citation>
    <scope>NUCLEOTIDE SEQUENCE [LARGE SCALE GENOMIC DNA]</scope>
    <source>
        <strain evidence="4">CpI1-S</strain>
    </source>
</reference>
<gene>
    <name evidence="3" type="ORF">FF36_05717</name>
</gene>
<feature type="region of interest" description="Disordered" evidence="1">
    <location>
        <begin position="186"/>
        <end position="210"/>
    </location>
</feature>
<dbReference type="OrthoDB" id="3533156at2"/>
<dbReference type="PANTHER" id="PTHR43792">
    <property type="entry name" value="GNAT FAMILY, PUTATIVE (AFU_ORTHOLOGUE AFUA_3G00765)-RELATED-RELATED"/>
    <property type="match status" value="1"/>
</dbReference>
<dbReference type="SUPFAM" id="SSF55729">
    <property type="entry name" value="Acyl-CoA N-acyltransferases (Nat)"/>
    <property type="match status" value="1"/>
</dbReference>
<keyword evidence="3" id="KW-0808">Transferase</keyword>
<keyword evidence="4" id="KW-1185">Reference proteome</keyword>
<feature type="domain" description="N-acetyltransferase" evidence="2">
    <location>
        <begin position="21"/>
        <end position="178"/>
    </location>
</feature>
<dbReference type="RefSeq" id="WP_044888155.1">
    <property type="nucleotide sequence ID" value="NZ_JYFN01000075.1"/>
</dbReference>
<proteinExistence type="predicted"/>
<dbReference type="EMBL" id="JYFN01000075">
    <property type="protein sequence ID" value="KJE20000.1"/>
    <property type="molecule type" value="Genomic_DNA"/>
</dbReference>